<reference evidence="4" key="1">
    <citation type="submission" date="2016-06" db="UniProtKB">
        <authorList>
            <consortium name="WormBaseParasite"/>
        </authorList>
    </citation>
    <scope>IDENTIFICATION</scope>
</reference>
<sequence length="257" mass="29380">MELRWKTNRFDIVAVTETWLTTEILDSELLLSGMSLLRSDRPTRGGGVLLYHRSNLQCKQIDIPDAAPDSLWCSLRLSKNDRCLTGVVYRPPASSDSANEILLQTMRNVLSLNFTHALIMGDFNCPNLTRSRNSRQPFEKQLPQLIEFHPLYNDVTEPTRFGAGHKPSTLDLVLTNEELMVESVNVTSPLGRSDHAVLMFDYIGYASTQENRKSRTRAIIYYKKLQNLAIFKQWVLPEDDHDPLWHGRASLIILPKL</sequence>
<evidence type="ECO:0000259" key="1">
    <source>
        <dbReference type="Pfam" id="PF14529"/>
    </source>
</evidence>
<evidence type="ECO:0000313" key="3">
    <source>
        <dbReference type="Proteomes" id="UP000272942"/>
    </source>
</evidence>
<dbReference type="SUPFAM" id="SSF56219">
    <property type="entry name" value="DNase I-like"/>
    <property type="match status" value="1"/>
</dbReference>
<dbReference type="GO" id="GO:0061343">
    <property type="term" value="P:cell adhesion involved in heart morphogenesis"/>
    <property type="evidence" value="ECO:0007669"/>
    <property type="project" value="TreeGrafter"/>
</dbReference>
<dbReference type="AlphaFoldDB" id="A0A183ADC4"/>
<feature type="domain" description="Endonuclease/exonuclease/phosphatase" evidence="1">
    <location>
        <begin position="88"/>
        <end position="197"/>
    </location>
</feature>
<dbReference type="GO" id="GO:0007508">
    <property type="term" value="P:larval heart development"/>
    <property type="evidence" value="ECO:0007669"/>
    <property type="project" value="TreeGrafter"/>
</dbReference>
<reference evidence="2 3" key="2">
    <citation type="submission" date="2018-11" db="EMBL/GenBank/DDBJ databases">
        <authorList>
            <consortium name="Pathogen Informatics"/>
        </authorList>
    </citation>
    <scope>NUCLEOTIDE SEQUENCE [LARGE SCALE GENOMIC DNA]</scope>
    <source>
        <strain evidence="2 3">Egypt</strain>
    </source>
</reference>
<gene>
    <name evidence="2" type="ORF">ECPE_LOCUS4959</name>
</gene>
<name>A0A183ADC4_9TREM</name>
<protein>
    <submittedName>
        <fullName evidence="4">Endo/exonuclease/phosphatase domain-containing protein</fullName>
    </submittedName>
</protein>
<organism evidence="4">
    <name type="scientific">Echinostoma caproni</name>
    <dbReference type="NCBI Taxonomy" id="27848"/>
    <lineage>
        <taxon>Eukaryota</taxon>
        <taxon>Metazoa</taxon>
        <taxon>Spiralia</taxon>
        <taxon>Lophotrochozoa</taxon>
        <taxon>Platyhelminthes</taxon>
        <taxon>Trematoda</taxon>
        <taxon>Digenea</taxon>
        <taxon>Plagiorchiida</taxon>
        <taxon>Echinostomata</taxon>
        <taxon>Echinostomatoidea</taxon>
        <taxon>Echinostomatidae</taxon>
        <taxon>Echinostoma</taxon>
    </lineage>
</organism>
<evidence type="ECO:0000313" key="4">
    <source>
        <dbReference type="WBParaSite" id="ECPE_0000497101-mRNA-1"/>
    </source>
</evidence>
<dbReference type="PANTHER" id="PTHR33395:SF22">
    <property type="entry name" value="REVERSE TRANSCRIPTASE DOMAIN-CONTAINING PROTEIN"/>
    <property type="match status" value="1"/>
</dbReference>
<dbReference type="Proteomes" id="UP000272942">
    <property type="component" value="Unassembled WGS sequence"/>
</dbReference>
<dbReference type="WBParaSite" id="ECPE_0000497101-mRNA-1">
    <property type="protein sequence ID" value="ECPE_0000497101-mRNA-1"/>
    <property type="gene ID" value="ECPE_0000497101"/>
</dbReference>
<evidence type="ECO:0000313" key="2">
    <source>
        <dbReference type="EMBL" id="VDP74126.1"/>
    </source>
</evidence>
<keyword evidence="3" id="KW-1185">Reference proteome</keyword>
<dbReference type="InterPro" id="IPR005135">
    <property type="entry name" value="Endo/exonuclease/phosphatase"/>
</dbReference>
<dbReference type="GO" id="GO:0003824">
    <property type="term" value="F:catalytic activity"/>
    <property type="evidence" value="ECO:0007669"/>
    <property type="project" value="InterPro"/>
</dbReference>
<accession>A0A183ADC4</accession>
<dbReference type="EMBL" id="UZAN01041795">
    <property type="protein sequence ID" value="VDP74126.1"/>
    <property type="molecule type" value="Genomic_DNA"/>
</dbReference>
<dbReference type="Pfam" id="PF14529">
    <property type="entry name" value="Exo_endo_phos_2"/>
    <property type="match status" value="1"/>
</dbReference>
<dbReference type="Gene3D" id="3.60.10.10">
    <property type="entry name" value="Endonuclease/exonuclease/phosphatase"/>
    <property type="match status" value="1"/>
</dbReference>
<dbReference type="GO" id="GO:0031012">
    <property type="term" value="C:extracellular matrix"/>
    <property type="evidence" value="ECO:0007669"/>
    <property type="project" value="TreeGrafter"/>
</dbReference>
<dbReference type="InterPro" id="IPR036691">
    <property type="entry name" value="Endo/exonu/phosph_ase_sf"/>
</dbReference>
<dbReference type="OrthoDB" id="6279178at2759"/>
<proteinExistence type="predicted"/>
<dbReference type="PANTHER" id="PTHR33395">
    <property type="entry name" value="TRANSCRIPTASE, PUTATIVE-RELATED-RELATED"/>
    <property type="match status" value="1"/>
</dbReference>